<keyword evidence="2" id="KW-1185">Reference proteome</keyword>
<evidence type="ECO:0000313" key="1">
    <source>
        <dbReference type="EMBL" id="TWE12603.1"/>
    </source>
</evidence>
<proteinExistence type="predicted"/>
<dbReference type="AlphaFoldDB" id="A0A561EAG2"/>
<organism evidence="1 2">
    <name type="scientific">Rudaeicoccus suwonensis</name>
    <dbReference type="NCBI Taxonomy" id="657409"/>
    <lineage>
        <taxon>Bacteria</taxon>
        <taxon>Bacillati</taxon>
        <taxon>Actinomycetota</taxon>
        <taxon>Actinomycetes</taxon>
        <taxon>Micrococcales</taxon>
        <taxon>Dermacoccaceae</taxon>
        <taxon>Rudaeicoccus</taxon>
    </lineage>
</organism>
<dbReference type="Gene3D" id="3.40.50.620">
    <property type="entry name" value="HUPs"/>
    <property type="match status" value="1"/>
</dbReference>
<reference evidence="1 2" key="1">
    <citation type="submission" date="2019-06" db="EMBL/GenBank/DDBJ databases">
        <title>Sequencing the genomes of 1000 actinobacteria strains.</title>
        <authorList>
            <person name="Klenk H.-P."/>
        </authorList>
    </citation>
    <scope>NUCLEOTIDE SEQUENCE [LARGE SCALE GENOMIC DNA]</scope>
    <source>
        <strain evidence="1 2">DSM 19560</strain>
    </source>
</reference>
<sequence length="414" mass="45536">MPDGARFVELYARPGNAHGLTAGASILQEVRRAHLEPSLRAWDFLSIALAAVVADAATLRRNSPDGWTREISLDLALAEPEAWKPYLSVLTSALRFLTTDIWDIEITTTATVPFKTPTAPATHNADCVALLSGGLDSLIGGIDLVQAGRKPFFVSHTVRGDAAKQEDFATRLGVNEMSIRLNHSTKARSLAGSDETSQRVRSLIFIAYAVLAASTIISPNGGPVDLYINENGFISINPPLTPMRVGSLSTRTAHPRFLGLLQQLLDATGLNVRLINPYRLRTKGQMLAECKNQKLLAELADRSTSCGRFQRYNYRHCGRCLPCQVRRAAFLAWNRPDGTEYVFSDLGRKDNDHSAFDDVRAVAIARLTVEEDGFAYWAGGSLSWVPLSERDAVRVMLKHGILELGELHDHYQVT</sequence>
<accession>A0A561EAG2</accession>
<protein>
    <submittedName>
        <fullName evidence="1">7-cyano-7-deazaguanine synthase in queuosine biosynthesis</fullName>
    </submittedName>
</protein>
<gene>
    <name evidence="1" type="ORF">BKA23_1418</name>
</gene>
<dbReference type="InterPro" id="IPR049676">
    <property type="entry name" value="QatC"/>
</dbReference>
<dbReference type="OrthoDB" id="9789567at2"/>
<dbReference type="NCBIfam" id="NF041925">
    <property type="entry name" value="QatC"/>
    <property type="match status" value="1"/>
</dbReference>
<dbReference type="EMBL" id="VIVQ01000001">
    <property type="protein sequence ID" value="TWE12603.1"/>
    <property type="molecule type" value="Genomic_DNA"/>
</dbReference>
<comment type="caution">
    <text evidence="1">The sequence shown here is derived from an EMBL/GenBank/DDBJ whole genome shotgun (WGS) entry which is preliminary data.</text>
</comment>
<dbReference type="InterPro" id="IPR014729">
    <property type="entry name" value="Rossmann-like_a/b/a_fold"/>
</dbReference>
<dbReference type="SUPFAM" id="SSF52402">
    <property type="entry name" value="Adenine nucleotide alpha hydrolases-like"/>
    <property type="match status" value="1"/>
</dbReference>
<name>A0A561EAG2_9MICO</name>
<dbReference type="Proteomes" id="UP000318297">
    <property type="component" value="Unassembled WGS sequence"/>
</dbReference>
<evidence type="ECO:0000313" key="2">
    <source>
        <dbReference type="Proteomes" id="UP000318297"/>
    </source>
</evidence>